<evidence type="ECO:0000313" key="2">
    <source>
        <dbReference type="EMBL" id="MER9407128.1"/>
    </source>
</evidence>
<dbReference type="Proteomes" id="UP001433071">
    <property type="component" value="Unassembled WGS sequence"/>
</dbReference>
<keyword evidence="3" id="KW-1185">Reference proteome</keyword>
<protein>
    <submittedName>
        <fullName evidence="2">DUF1236 domain-containing protein</fullName>
    </submittedName>
</protein>
<gene>
    <name evidence="2" type="ORF">NKI36_24135</name>
</gene>
<dbReference type="Pfam" id="PF06823">
    <property type="entry name" value="DUF1236"/>
    <property type="match status" value="1"/>
</dbReference>
<reference evidence="2 3" key="1">
    <citation type="journal article" date="2024" name="Proc. Natl. Acad. Sci. U.S.A.">
        <title>The evolutionary genomics of adaptation to stress in wild rhizobium bacteria.</title>
        <authorList>
            <person name="Kehlet-Delgado H."/>
            <person name="Montoya A.P."/>
            <person name="Jensen K.T."/>
            <person name="Wendlandt C.E."/>
            <person name="Dexheimer C."/>
            <person name="Roberts M."/>
            <person name="Torres Martinez L."/>
            <person name="Friesen M.L."/>
            <person name="Griffitts J.S."/>
            <person name="Porter S.S."/>
        </authorList>
    </citation>
    <scope>NUCLEOTIDE SEQUENCE [LARGE SCALE GENOMIC DNA]</scope>
    <source>
        <strain evidence="2 3">M0641</strain>
    </source>
</reference>
<keyword evidence="1" id="KW-0732">Signal</keyword>
<organism evidence="2 3">
    <name type="scientific">Mesorhizobium caraganae</name>
    <dbReference type="NCBI Taxonomy" id="483206"/>
    <lineage>
        <taxon>Bacteria</taxon>
        <taxon>Pseudomonadati</taxon>
        <taxon>Pseudomonadota</taxon>
        <taxon>Alphaproteobacteria</taxon>
        <taxon>Hyphomicrobiales</taxon>
        <taxon>Phyllobacteriaceae</taxon>
        <taxon>Mesorhizobium</taxon>
    </lineage>
</organism>
<comment type="caution">
    <text evidence="2">The sequence shown here is derived from an EMBL/GenBank/DDBJ whole genome shotgun (WGS) entry which is preliminary data.</text>
</comment>
<name>A0ABV1Z543_9HYPH</name>
<accession>A0ABV1Z543</accession>
<evidence type="ECO:0000313" key="3">
    <source>
        <dbReference type="Proteomes" id="UP001433071"/>
    </source>
</evidence>
<dbReference type="EMBL" id="JAMYQB010000022">
    <property type="protein sequence ID" value="MER9407128.1"/>
    <property type="molecule type" value="Genomic_DNA"/>
</dbReference>
<feature type="signal peptide" evidence="1">
    <location>
        <begin position="1"/>
        <end position="22"/>
    </location>
</feature>
<dbReference type="InterPro" id="IPR009642">
    <property type="entry name" value="DUF1236"/>
</dbReference>
<proteinExistence type="predicted"/>
<feature type="chain" id="PRO_5047261684" evidence="1">
    <location>
        <begin position="23"/>
        <end position="109"/>
    </location>
</feature>
<evidence type="ECO:0000256" key="1">
    <source>
        <dbReference type="SAM" id="SignalP"/>
    </source>
</evidence>
<sequence>MKTVLIPAVAGLAMIAGLGVAAADEVIVTQPAQQQVIITPEQRTVVHQYVKKHPLASVSLLGVELNVGSALPDTVELQEVPDVQYRYAVVDNHTVLVDPSTRRIVEVVE</sequence>
<dbReference type="RefSeq" id="WP_352560772.1">
    <property type="nucleotide sequence ID" value="NZ_JAMYLE010000010.1"/>
</dbReference>